<dbReference type="OrthoDB" id="66881at2759"/>
<evidence type="ECO:0000256" key="5">
    <source>
        <dbReference type="ARBA" id="ARBA00022857"/>
    </source>
</evidence>
<evidence type="ECO:0000256" key="2">
    <source>
        <dbReference type="ARBA" id="ARBA00009183"/>
    </source>
</evidence>
<dbReference type="PROSITE" id="PS51257">
    <property type="entry name" value="PROKAR_LIPOPROTEIN"/>
    <property type="match status" value="1"/>
</dbReference>
<organism evidence="8 9">
    <name type="scientific">Protea cynaroides</name>
    <dbReference type="NCBI Taxonomy" id="273540"/>
    <lineage>
        <taxon>Eukaryota</taxon>
        <taxon>Viridiplantae</taxon>
        <taxon>Streptophyta</taxon>
        <taxon>Embryophyta</taxon>
        <taxon>Tracheophyta</taxon>
        <taxon>Spermatophyta</taxon>
        <taxon>Magnoliopsida</taxon>
        <taxon>Proteales</taxon>
        <taxon>Proteaceae</taxon>
        <taxon>Protea</taxon>
    </lineage>
</organism>
<comment type="similarity">
    <text evidence="2 7">Belongs to the FMO family.</text>
</comment>
<dbReference type="Proteomes" id="UP001141806">
    <property type="component" value="Unassembled WGS sequence"/>
</dbReference>
<sequence length="542" mass="61447">MEKQVAIVGAGISGLIACKYALEKGFRPIVFEARSSIGGVWTRTLETTKLQTPKELFQFSDFPWPSSVEGSFPDHNQVLEYIEAYANRFDLLRHVKFNSKVISVNYEGPSEEEMQSWDLWGRTGEAFGPGGKWNIAVQDTTVNTGISSETSQSIQIFEVGFVILGVGRFSDVPNIPDFPPNEGPEVFNGKDLHAMDYSDMDETSASELIKGKRVTVVGFSKSGLDIAAECVNVNRTEHPCTVVYRTEHWIVPNYLPWGIPLTLLYLNRFSELLFHKPGEGLLLVLLATLLSPLRWVFSKFVESYLRWKLPLKKYGMIPKHSFFQQISTCLLTTLPENFYEKVNEGSIILKKSKEISFCKDGLVINKEDPPIQSDIVIFATGYRGDQKIKDMFLSPSFQQEVTGSSTTTVPLYRGCIHPRIPQLAIIGYSGSVSNLYTSEIRCRWLVNLLDGGFKLPSIREMEKDVLRWENYARTWDAIPGERMDFLQNGLNLRQTEDIDFVAGGSVEKIFGDDEAADLMRLELVKRRRRNRGFLDRWLGERG</sequence>
<evidence type="ECO:0000313" key="8">
    <source>
        <dbReference type="EMBL" id="KAJ4962252.1"/>
    </source>
</evidence>
<dbReference type="Pfam" id="PF00743">
    <property type="entry name" value="FMO-like"/>
    <property type="match status" value="1"/>
</dbReference>
<dbReference type="InterPro" id="IPR036188">
    <property type="entry name" value="FAD/NAD-bd_sf"/>
</dbReference>
<dbReference type="Gene3D" id="3.50.50.60">
    <property type="entry name" value="FAD/NAD(P)-binding domain"/>
    <property type="match status" value="2"/>
</dbReference>
<dbReference type="InterPro" id="IPR020946">
    <property type="entry name" value="Flavin_mOase-like"/>
</dbReference>
<proteinExistence type="inferred from homology"/>
<evidence type="ECO:0000313" key="9">
    <source>
        <dbReference type="Proteomes" id="UP001141806"/>
    </source>
</evidence>
<dbReference type="AlphaFoldDB" id="A0A9Q0K482"/>
<evidence type="ECO:0000256" key="6">
    <source>
        <dbReference type="ARBA" id="ARBA00023002"/>
    </source>
</evidence>
<dbReference type="InterPro" id="IPR050346">
    <property type="entry name" value="FMO-like"/>
</dbReference>
<evidence type="ECO:0000256" key="4">
    <source>
        <dbReference type="ARBA" id="ARBA00022827"/>
    </source>
</evidence>
<dbReference type="InterPro" id="IPR000960">
    <property type="entry name" value="Flavin_mOase"/>
</dbReference>
<dbReference type="FunFam" id="3.50.50.60:FF:000167">
    <property type="entry name" value="Flavin-containing monooxygenase"/>
    <property type="match status" value="1"/>
</dbReference>
<evidence type="ECO:0000256" key="7">
    <source>
        <dbReference type="RuleBase" id="RU361177"/>
    </source>
</evidence>
<name>A0A9Q0K482_9MAGN</name>
<dbReference type="EC" id="1.-.-.-" evidence="7"/>
<keyword evidence="5" id="KW-0521">NADP</keyword>
<keyword evidence="7" id="KW-0503">Monooxygenase</keyword>
<accession>A0A9Q0K482</accession>
<reference evidence="8" key="1">
    <citation type="journal article" date="2023" name="Plant J.">
        <title>The genome of the king protea, Protea cynaroides.</title>
        <authorList>
            <person name="Chang J."/>
            <person name="Duong T.A."/>
            <person name="Schoeman C."/>
            <person name="Ma X."/>
            <person name="Roodt D."/>
            <person name="Barker N."/>
            <person name="Li Z."/>
            <person name="Van de Peer Y."/>
            <person name="Mizrachi E."/>
        </authorList>
    </citation>
    <scope>NUCLEOTIDE SEQUENCE</scope>
    <source>
        <tissue evidence="8">Young leaves</tissue>
    </source>
</reference>
<comment type="caution">
    <text evidence="8">The sequence shown here is derived from an EMBL/GenBank/DDBJ whole genome shotgun (WGS) entry which is preliminary data.</text>
</comment>
<dbReference type="GO" id="GO:0050661">
    <property type="term" value="F:NADP binding"/>
    <property type="evidence" value="ECO:0007669"/>
    <property type="project" value="InterPro"/>
</dbReference>
<keyword evidence="6 7" id="KW-0560">Oxidoreductase</keyword>
<dbReference type="GO" id="GO:0050660">
    <property type="term" value="F:flavin adenine dinucleotide binding"/>
    <property type="evidence" value="ECO:0007669"/>
    <property type="project" value="InterPro"/>
</dbReference>
<comment type="cofactor">
    <cofactor evidence="1 7">
        <name>FAD</name>
        <dbReference type="ChEBI" id="CHEBI:57692"/>
    </cofactor>
</comment>
<evidence type="ECO:0000256" key="3">
    <source>
        <dbReference type="ARBA" id="ARBA00022630"/>
    </source>
</evidence>
<evidence type="ECO:0000256" key="1">
    <source>
        <dbReference type="ARBA" id="ARBA00001974"/>
    </source>
</evidence>
<dbReference type="SUPFAM" id="SSF51905">
    <property type="entry name" value="FAD/NAD(P)-binding domain"/>
    <property type="match status" value="2"/>
</dbReference>
<keyword evidence="4 7" id="KW-0274">FAD</keyword>
<keyword evidence="9" id="KW-1185">Reference proteome</keyword>
<gene>
    <name evidence="8" type="ORF">NE237_022191</name>
</gene>
<dbReference type="EMBL" id="JAMYWD010000008">
    <property type="protein sequence ID" value="KAJ4962252.1"/>
    <property type="molecule type" value="Genomic_DNA"/>
</dbReference>
<dbReference type="PANTHER" id="PTHR23023">
    <property type="entry name" value="DIMETHYLANILINE MONOOXYGENASE"/>
    <property type="match status" value="1"/>
</dbReference>
<dbReference type="GO" id="GO:0004499">
    <property type="term" value="F:N,N-dimethylaniline monooxygenase activity"/>
    <property type="evidence" value="ECO:0007669"/>
    <property type="project" value="InterPro"/>
</dbReference>
<keyword evidence="3 7" id="KW-0285">Flavoprotein</keyword>
<dbReference type="PIRSF" id="PIRSF000332">
    <property type="entry name" value="FMO"/>
    <property type="match status" value="1"/>
</dbReference>
<protein>
    <recommendedName>
        <fullName evidence="7">Flavin-containing monooxygenase</fullName>
        <ecNumber evidence="7">1.-.-.-</ecNumber>
    </recommendedName>
</protein>